<dbReference type="Pfam" id="PF00005">
    <property type="entry name" value="ABC_tran"/>
    <property type="match status" value="1"/>
</dbReference>
<dbReference type="InterPro" id="IPR027417">
    <property type="entry name" value="P-loop_NTPase"/>
</dbReference>
<evidence type="ECO:0000313" key="5">
    <source>
        <dbReference type="Proteomes" id="UP000278143"/>
    </source>
</evidence>
<protein>
    <submittedName>
        <fullName evidence="4">P-loop containing nucleoside triphosphate hydrolase protein</fullName>
    </submittedName>
</protein>
<dbReference type="Gene3D" id="3.40.50.300">
    <property type="entry name" value="P-loop containing nucleotide triphosphate hydrolases"/>
    <property type="match status" value="1"/>
</dbReference>
<dbReference type="Proteomes" id="UP000278143">
    <property type="component" value="Unassembled WGS sequence"/>
</dbReference>
<dbReference type="GO" id="GO:0016887">
    <property type="term" value="F:ATP hydrolysis activity"/>
    <property type="evidence" value="ECO:0007669"/>
    <property type="project" value="InterPro"/>
</dbReference>
<evidence type="ECO:0000256" key="1">
    <source>
        <dbReference type="ARBA" id="ARBA00022741"/>
    </source>
</evidence>
<dbReference type="PANTHER" id="PTHR43119">
    <property type="entry name" value="ABC TRANSPORT PROTEIN ATP-BINDING COMPONENT-RELATED"/>
    <property type="match status" value="1"/>
</dbReference>
<evidence type="ECO:0000259" key="3">
    <source>
        <dbReference type="PROSITE" id="PS50893"/>
    </source>
</evidence>
<dbReference type="PANTHER" id="PTHR43119:SF1">
    <property type="entry name" value="ABC TRANSPORTER DOMAIN-CONTAINING PROTEIN"/>
    <property type="match status" value="1"/>
</dbReference>
<proteinExistence type="predicted"/>
<reference evidence="5" key="1">
    <citation type="journal article" date="2018" name="Nat. Microbiol.">
        <title>Leveraging single-cell genomics to expand the fungal tree of life.</title>
        <authorList>
            <person name="Ahrendt S.R."/>
            <person name="Quandt C.A."/>
            <person name="Ciobanu D."/>
            <person name="Clum A."/>
            <person name="Salamov A."/>
            <person name="Andreopoulos B."/>
            <person name="Cheng J.F."/>
            <person name="Woyke T."/>
            <person name="Pelin A."/>
            <person name="Henrissat B."/>
            <person name="Reynolds N.K."/>
            <person name="Benny G.L."/>
            <person name="Smith M.E."/>
            <person name="James T.Y."/>
            <person name="Grigoriev I.V."/>
        </authorList>
    </citation>
    <scope>NUCLEOTIDE SEQUENCE [LARGE SCALE GENOMIC DNA]</scope>
    <source>
        <strain evidence="5">Benny S71-1</strain>
    </source>
</reference>
<dbReference type="GO" id="GO:0005524">
    <property type="term" value="F:ATP binding"/>
    <property type="evidence" value="ECO:0007669"/>
    <property type="project" value="UniProtKB-KW"/>
</dbReference>
<name>A0A4P9YYS5_9FUNG</name>
<dbReference type="InterPro" id="IPR003439">
    <property type="entry name" value="ABC_transporter-like_ATP-bd"/>
</dbReference>
<keyword evidence="5" id="KW-1185">Reference proteome</keyword>
<dbReference type="EMBL" id="KZ989822">
    <property type="protein sequence ID" value="RKP25257.1"/>
    <property type="molecule type" value="Genomic_DNA"/>
</dbReference>
<dbReference type="SMART" id="SM00382">
    <property type="entry name" value="AAA"/>
    <property type="match status" value="1"/>
</dbReference>
<feature type="domain" description="ABC transporter" evidence="3">
    <location>
        <begin position="4"/>
        <end position="239"/>
    </location>
</feature>
<dbReference type="OrthoDB" id="6593433at2759"/>
<keyword evidence="1" id="KW-0547">Nucleotide-binding</keyword>
<sequence>MPTLKAENLARSKDDGTQLFRDVSFSVADGEILVIRGPSGVGKSTMLRCIAQLDELDDGTLTLDGRTPEDFGIPTWRTRVAYVPQRPATLPGTPFDFYERVCSFAAQQQRLKQLVASRSTPATTIDVGLQWNLGETAWRTEWSRLSGGEAQRAALAIAVALEPDILLLDEPTSALDPETCQLVEATLLGRVGGCVWITHDPAQAERVATRILTMKRPVEGGTSAEIHRASSAYYGTFSSTTDCIVPIDPSTSKEASTQ</sequence>
<dbReference type="InterPro" id="IPR017871">
    <property type="entry name" value="ABC_transporter-like_CS"/>
</dbReference>
<dbReference type="PROSITE" id="PS00211">
    <property type="entry name" value="ABC_TRANSPORTER_1"/>
    <property type="match status" value="1"/>
</dbReference>
<dbReference type="InterPro" id="IPR003593">
    <property type="entry name" value="AAA+_ATPase"/>
</dbReference>
<accession>A0A4P9YYS5</accession>
<gene>
    <name evidence="4" type="ORF">SYNPS1DRAFT_15928</name>
</gene>
<organism evidence="4 5">
    <name type="scientific">Syncephalis pseudoplumigaleata</name>
    <dbReference type="NCBI Taxonomy" id="1712513"/>
    <lineage>
        <taxon>Eukaryota</taxon>
        <taxon>Fungi</taxon>
        <taxon>Fungi incertae sedis</taxon>
        <taxon>Zoopagomycota</taxon>
        <taxon>Zoopagomycotina</taxon>
        <taxon>Zoopagomycetes</taxon>
        <taxon>Zoopagales</taxon>
        <taxon>Piptocephalidaceae</taxon>
        <taxon>Syncephalis</taxon>
    </lineage>
</organism>
<dbReference type="PROSITE" id="PS50893">
    <property type="entry name" value="ABC_TRANSPORTER_2"/>
    <property type="match status" value="1"/>
</dbReference>
<keyword evidence="2" id="KW-0067">ATP-binding</keyword>
<evidence type="ECO:0000256" key="2">
    <source>
        <dbReference type="ARBA" id="ARBA00022840"/>
    </source>
</evidence>
<keyword evidence="4" id="KW-0378">Hydrolase</keyword>
<dbReference type="AlphaFoldDB" id="A0A4P9YYS5"/>
<dbReference type="SUPFAM" id="SSF52540">
    <property type="entry name" value="P-loop containing nucleoside triphosphate hydrolases"/>
    <property type="match status" value="1"/>
</dbReference>
<evidence type="ECO:0000313" key="4">
    <source>
        <dbReference type="EMBL" id="RKP25257.1"/>
    </source>
</evidence>